<dbReference type="EMBL" id="CH916366">
    <property type="protein sequence ID" value="EDV97192.1"/>
    <property type="molecule type" value="Genomic_DNA"/>
</dbReference>
<evidence type="ECO:0000313" key="2">
    <source>
        <dbReference type="Proteomes" id="UP000001070"/>
    </source>
</evidence>
<reference evidence="1 2" key="1">
    <citation type="journal article" date="2007" name="Nature">
        <title>Evolution of genes and genomes on the Drosophila phylogeny.</title>
        <authorList>
            <consortium name="Drosophila 12 Genomes Consortium"/>
            <person name="Clark A.G."/>
            <person name="Eisen M.B."/>
            <person name="Smith D.R."/>
            <person name="Bergman C.M."/>
            <person name="Oliver B."/>
            <person name="Markow T.A."/>
            <person name="Kaufman T.C."/>
            <person name="Kellis M."/>
            <person name="Gelbart W."/>
            <person name="Iyer V.N."/>
            <person name="Pollard D.A."/>
            <person name="Sackton T.B."/>
            <person name="Larracuente A.M."/>
            <person name="Singh N.D."/>
            <person name="Abad J.P."/>
            <person name="Abt D.N."/>
            <person name="Adryan B."/>
            <person name="Aguade M."/>
            <person name="Akashi H."/>
            <person name="Anderson W.W."/>
            <person name="Aquadro C.F."/>
            <person name="Ardell D.H."/>
            <person name="Arguello R."/>
            <person name="Artieri C.G."/>
            <person name="Barbash D.A."/>
            <person name="Barker D."/>
            <person name="Barsanti P."/>
            <person name="Batterham P."/>
            <person name="Batzoglou S."/>
            <person name="Begun D."/>
            <person name="Bhutkar A."/>
            <person name="Blanco E."/>
            <person name="Bosak S.A."/>
            <person name="Bradley R.K."/>
            <person name="Brand A.D."/>
            <person name="Brent M.R."/>
            <person name="Brooks A.N."/>
            <person name="Brown R.H."/>
            <person name="Butlin R.K."/>
            <person name="Caggese C."/>
            <person name="Calvi B.R."/>
            <person name="Bernardo de Carvalho A."/>
            <person name="Caspi A."/>
            <person name="Castrezana S."/>
            <person name="Celniker S.E."/>
            <person name="Chang J.L."/>
            <person name="Chapple C."/>
            <person name="Chatterji S."/>
            <person name="Chinwalla A."/>
            <person name="Civetta A."/>
            <person name="Clifton S.W."/>
            <person name="Comeron J.M."/>
            <person name="Costello J.C."/>
            <person name="Coyne J.A."/>
            <person name="Daub J."/>
            <person name="David R.G."/>
            <person name="Delcher A.L."/>
            <person name="Delehaunty K."/>
            <person name="Do C.B."/>
            <person name="Ebling H."/>
            <person name="Edwards K."/>
            <person name="Eickbush T."/>
            <person name="Evans J.D."/>
            <person name="Filipski A."/>
            <person name="Findeiss S."/>
            <person name="Freyhult E."/>
            <person name="Fulton L."/>
            <person name="Fulton R."/>
            <person name="Garcia A.C."/>
            <person name="Gardiner A."/>
            <person name="Garfield D.A."/>
            <person name="Garvin B.E."/>
            <person name="Gibson G."/>
            <person name="Gilbert D."/>
            <person name="Gnerre S."/>
            <person name="Godfrey J."/>
            <person name="Good R."/>
            <person name="Gotea V."/>
            <person name="Gravely B."/>
            <person name="Greenberg A.J."/>
            <person name="Griffiths-Jones S."/>
            <person name="Gross S."/>
            <person name="Guigo R."/>
            <person name="Gustafson E.A."/>
            <person name="Haerty W."/>
            <person name="Hahn M.W."/>
            <person name="Halligan D.L."/>
            <person name="Halpern A.L."/>
            <person name="Halter G.M."/>
            <person name="Han M.V."/>
            <person name="Heger A."/>
            <person name="Hillier L."/>
            <person name="Hinrichs A.S."/>
            <person name="Holmes I."/>
            <person name="Hoskins R.A."/>
            <person name="Hubisz M.J."/>
            <person name="Hultmark D."/>
            <person name="Huntley M.A."/>
            <person name="Jaffe D.B."/>
            <person name="Jagadeeshan S."/>
            <person name="Jeck W.R."/>
            <person name="Johnson J."/>
            <person name="Jones C.D."/>
            <person name="Jordan W.C."/>
            <person name="Karpen G.H."/>
            <person name="Kataoka E."/>
            <person name="Keightley P.D."/>
            <person name="Kheradpour P."/>
            <person name="Kirkness E.F."/>
            <person name="Koerich L.B."/>
            <person name="Kristiansen K."/>
            <person name="Kudrna D."/>
            <person name="Kulathinal R.J."/>
            <person name="Kumar S."/>
            <person name="Kwok R."/>
            <person name="Lander E."/>
            <person name="Langley C.H."/>
            <person name="Lapoint R."/>
            <person name="Lazzaro B.P."/>
            <person name="Lee S.J."/>
            <person name="Levesque L."/>
            <person name="Li R."/>
            <person name="Lin C.F."/>
            <person name="Lin M.F."/>
            <person name="Lindblad-Toh K."/>
            <person name="Llopart A."/>
            <person name="Long M."/>
            <person name="Low L."/>
            <person name="Lozovsky E."/>
            <person name="Lu J."/>
            <person name="Luo M."/>
            <person name="Machado C.A."/>
            <person name="Makalowski W."/>
            <person name="Marzo M."/>
            <person name="Matsuda M."/>
            <person name="Matzkin L."/>
            <person name="McAllister B."/>
            <person name="McBride C.S."/>
            <person name="McKernan B."/>
            <person name="McKernan K."/>
            <person name="Mendez-Lago M."/>
            <person name="Minx P."/>
            <person name="Mollenhauer M.U."/>
            <person name="Montooth K."/>
            <person name="Mount S.M."/>
            <person name="Mu X."/>
            <person name="Myers E."/>
            <person name="Negre B."/>
            <person name="Newfeld S."/>
            <person name="Nielsen R."/>
            <person name="Noor M.A."/>
            <person name="O'Grady P."/>
            <person name="Pachter L."/>
            <person name="Papaceit M."/>
            <person name="Parisi M.J."/>
            <person name="Parisi M."/>
            <person name="Parts L."/>
            <person name="Pedersen J.S."/>
            <person name="Pesole G."/>
            <person name="Phillippy A.M."/>
            <person name="Ponting C.P."/>
            <person name="Pop M."/>
            <person name="Porcelli D."/>
            <person name="Powell J.R."/>
            <person name="Prohaska S."/>
            <person name="Pruitt K."/>
            <person name="Puig M."/>
            <person name="Quesneville H."/>
            <person name="Ram K.R."/>
            <person name="Rand D."/>
            <person name="Rasmussen M.D."/>
            <person name="Reed L.K."/>
            <person name="Reenan R."/>
            <person name="Reily A."/>
            <person name="Remington K.A."/>
            <person name="Rieger T.T."/>
            <person name="Ritchie M.G."/>
            <person name="Robin C."/>
            <person name="Rogers Y.H."/>
            <person name="Rohde C."/>
            <person name="Rozas J."/>
            <person name="Rubenfield M.J."/>
            <person name="Ruiz A."/>
            <person name="Russo S."/>
            <person name="Salzberg S.L."/>
            <person name="Sanchez-Gracia A."/>
            <person name="Saranga D.J."/>
            <person name="Sato H."/>
            <person name="Schaeffer S.W."/>
            <person name="Schatz M.C."/>
            <person name="Schlenke T."/>
            <person name="Schwartz R."/>
            <person name="Segarra C."/>
            <person name="Singh R.S."/>
            <person name="Sirot L."/>
            <person name="Sirota M."/>
            <person name="Sisneros N.B."/>
            <person name="Smith C.D."/>
            <person name="Smith T.F."/>
            <person name="Spieth J."/>
            <person name="Stage D.E."/>
            <person name="Stark A."/>
            <person name="Stephan W."/>
            <person name="Strausberg R.L."/>
            <person name="Strempel S."/>
            <person name="Sturgill D."/>
            <person name="Sutton G."/>
            <person name="Sutton G.G."/>
            <person name="Tao W."/>
            <person name="Teichmann S."/>
            <person name="Tobari Y.N."/>
            <person name="Tomimura Y."/>
            <person name="Tsolas J.M."/>
            <person name="Valente V.L."/>
            <person name="Venter E."/>
            <person name="Venter J.C."/>
            <person name="Vicario S."/>
            <person name="Vieira F.G."/>
            <person name="Vilella A.J."/>
            <person name="Villasante A."/>
            <person name="Walenz B."/>
            <person name="Wang J."/>
            <person name="Wasserman M."/>
            <person name="Watts T."/>
            <person name="Wilson D."/>
            <person name="Wilson R.K."/>
            <person name="Wing R.A."/>
            <person name="Wolfner M.F."/>
            <person name="Wong A."/>
            <person name="Wong G.K."/>
            <person name="Wu C.I."/>
            <person name="Wu G."/>
            <person name="Yamamoto D."/>
            <person name="Yang H.P."/>
            <person name="Yang S.P."/>
            <person name="Yorke J.A."/>
            <person name="Yoshida K."/>
            <person name="Zdobnov E."/>
            <person name="Zhang P."/>
            <person name="Zhang Y."/>
            <person name="Zimin A.V."/>
            <person name="Baldwin J."/>
            <person name="Abdouelleil A."/>
            <person name="Abdulkadir J."/>
            <person name="Abebe A."/>
            <person name="Abera B."/>
            <person name="Abreu J."/>
            <person name="Acer S.C."/>
            <person name="Aftuck L."/>
            <person name="Alexander A."/>
            <person name="An P."/>
            <person name="Anderson E."/>
            <person name="Anderson S."/>
            <person name="Arachi H."/>
            <person name="Azer M."/>
            <person name="Bachantsang P."/>
            <person name="Barry A."/>
            <person name="Bayul T."/>
            <person name="Berlin A."/>
            <person name="Bessette D."/>
            <person name="Bloom T."/>
            <person name="Blye J."/>
            <person name="Boguslavskiy L."/>
            <person name="Bonnet C."/>
            <person name="Boukhgalter B."/>
            <person name="Bourzgui I."/>
            <person name="Brown A."/>
            <person name="Cahill P."/>
            <person name="Channer S."/>
            <person name="Cheshatsang Y."/>
            <person name="Chuda L."/>
            <person name="Citroen M."/>
            <person name="Collymore A."/>
            <person name="Cooke P."/>
            <person name="Costello M."/>
            <person name="D'Aco K."/>
            <person name="Daza R."/>
            <person name="De Haan G."/>
            <person name="DeGray S."/>
            <person name="DeMaso C."/>
            <person name="Dhargay N."/>
            <person name="Dooley K."/>
            <person name="Dooley E."/>
            <person name="Doricent M."/>
            <person name="Dorje P."/>
            <person name="Dorjee K."/>
            <person name="Dupes A."/>
            <person name="Elong R."/>
            <person name="Falk J."/>
            <person name="Farina A."/>
            <person name="Faro S."/>
            <person name="Ferguson D."/>
            <person name="Fisher S."/>
            <person name="Foley C.D."/>
            <person name="Franke A."/>
            <person name="Friedrich D."/>
            <person name="Gadbois L."/>
            <person name="Gearin G."/>
            <person name="Gearin C.R."/>
            <person name="Giannoukos G."/>
            <person name="Goode T."/>
            <person name="Graham J."/>
            <person name="Grandbois E."/>
            <person name="Grewal S."/>
            <person name="Gyaltsen K."/>
            <person name="Hafez N."/>
            <person name="Hagos B."/>
            <person name="Hall J."/>
            <person name="Henson C."/>
            <person name="Hollinger A."/>
            <person name="Honan T."/>
            <person name="Huard M.D."/>
            <person name="Hughes L."/>
            <person name="Hurhula B."/>
            <person name="Husby M.E."/>
            <person name="Kamat A."/>
            <person name="Kanga B."/>
            <person name="Kashin S."/>
            <person name="Khazanovich D."/>
            <person name="Kisner P."/>
            <person name="Lance K."/>
            <person name="Lara M."/>
            <person name="Lee W."/>
            <person name="Lennon N."/>
            <person name="Letendre F."/>
            <person name="LeVine R."/>
            <person name="Lipovsky A."/>
            <person name="Liu X."/>
            <person name="Liu J."/>
            <person name="Liu S."/>
            <person name="Lokyitsang T."/>
            <person name="Lokyitsang Y."/>
            <person name="Lubonja R."/>
            <person name="Lui A."/>
            <person name="MacDonald P."/>
            <person name="Magnisalis V."/>
            <person name="Maru K."/>
            <person name="Matthews C."/>
            <person name="McCusker W."/>
            <person name="McDonough S."/>
            <person name="Mehta T."/>
            <person name="Meldrim J."/>
            <person name="Meneus L."/>
            <person name="Mihai O."/>
            <person name="Mihalev A."/>
            <person name="Mihova T."/>
            <person name="Mittelman R."/>
            <person name="Mlenga V."/>
            <person name="Montmayeur A."/>
            <person name="Mulrain L."/>
            <person name="Navidi A."/>
            <person name="Naylor J."/>
            <person name="Negash T."/>
            <person name="Nguyen T."/>
            <person name="Nguyen N."/>
            <person name="Nicol R."/>
            <person name="Norbu C."/>
            <person name="Norbu N."/>
            <person name="Novod N."/>
            <person name="O'Neill B."/>
            <person name="Osman S."/>
            <person name="Markiewicz E."/>
            <person name="Oyono O.L."/>
            <person name="Patti C."/>
            <person name="Phunkhang P."/>
            <person name="Pierre F."/>
            <person name="Priest M."/>
            <person name="Raghuraman S."/>
            <person name="Rege F."/>
            <person name="Reyes R."/>
            <person name="Rise C."/>
            <person name="Rogov P."/>
            <person name="Ross K."/>
            <person name="Ryan E."/>
            <person name="Settipalli S."/>
            <person name="Shea T."/>
            <person name="Sherpa N."/>
            <person name="Shi L."/>
            <person name="Shih D."/>
            <person name="Sparrow T."/>
            <person name="Spaulding J."/>
            <person name="Stalker J."/>
            <person name="Stange-Thomann N."/>
            <person name="Stavropoulos S."/>
            <person name="Stone C."/>
            <person name="Strader C."/>
            <person name="Tesfaye S."/>
            <person name="Thomson T."/>
            <person name="Thoulutsang Y."/>
            <person name="Thoulutsang D."/>
            <person name="Topham K."/>
            <person name="Topping I."/>
            <person name="Tsamla T."/>
            <person name="Vassiliev H."/>
            <person name="Vo A."/>
            <person name="Wangchuk T."/>
            <person name="Wangdi T."/>
            <person name="Weiand M."/>
            <person name="Wilkinson J."/>
            <person name="Wilson A."/>
            <person name="Yadav S."/>
            <person name="Young G."/>
            <person name="Yu Q."/>
            <person name="Zembek L."/>
            <person name="Zhong D."/>
            <person name="Zimmer A."/>
            <person name="Zwirko Z."/>
            <person name="Jaffe D.B."/>
            <person name="Alvarez P."/>
            <person name="Brockman W."/>
            <person name="Butler J."/>
            <person name="Chin C."/>
            <person name="Gnerre S."/>
            <person name="Grabherr M."/>
            <person name="Kleber M."/>
            <person name="Mauceli E."/>
            <person name="MacCallum I."/>
        </authorList>
    </citation>
    <scope>NUCLEOTIDE SEQUENCE [LARGE SCALE GENOMIC DNA]</scope>
    <source>
        <strain evidence="2">Tucson 15287-2541.00</strain>
    </source>
</reference>
<sequence length="56" mass="6419">MDTDTDTDTNTDIDMDMDKNMDTQLNGAQVLQLELPLLLVVFGCDLCEWQTKRKII</sequence>
<dbReference type="AlphaFoldDB" id="B4J393"/>
<protein>
    <submittedName>
        <fullName evidence="1">GH14812</fullName>
    </submittedName>
</protein>
<proteinExistence type="predicted"/>
<name>B4J393_DROGR</name>
<evidence type="ECO:0000313" key="1">
    <source>
        <dbReference type="EMBL" id="EDV97192.1"/>
    </source>
</evidence>
<organism evidence="2">
    <name type="scientific">Drosophila grimshawi</name>
    <name type="common">Hawaiian fruit fly</name>
    <name type="synonym">Idiomyia grimshawi</name>
    <dbReference type="NCBI Taxonomy" id="7222"/>
    <lineage>
        <taxon>Eukaryota</taxon>
        <taxon>Metazoa</taxon>
        <taxon>Ecdysozoa</taxon>
        <taxon>Arthropoda</taxon>
        <taxon>Hexapoda</taxon>
        <taxon>Insecta</taxon>
        <taxon>Pterygota</taxon>
        <taxon>Neoptera</taxon>
        <taxon>Endopterygota</taxon>
        <taxon>Diptera</taxon>
        <taxon>Brachycera</taxon>
        <taxon>Muscomorpha</taxon>
        <taxon>Ephydroidea</taxon>
        <taxon>Drosophilidae</taxon>
        <taxon>Drosophila</taxon>
        <taxon>Hawaiian Drosophila</taxon>
    </lineage>
</organism>
<gene>
    <name evidence="1" type="primary">Dgri\GH14812</name>
    <name evidence="1" type="ORF">Dgri_GH14812</name>
</gene>
<accession>B4J393</accession>
<dbReference type="HOGENOM" id="CLU_3016381_0_0_1"/>
<dbReference type="InParanoid" id="B4J393"/>
<dbReference type="Proteomes" id="UP000001070">
    <property type="component" value="Unassembled WGS sequence"/>
</dbReference>
<keyword evidence="2" id="KW-1185">Reference proteome</keyword>